<reference evidence="1" key="1">
    <citation type="submission" date="2023-08" db="EMBL/GenBank/DDBJ databases">
        <title>Functional and genomic diversity of the sorghum phyllosphere microbiome.</title>
        <authorList>
            <person name="Shade A."/>
        </authorList>
    </citation>
    <scope>NUCLEOTIDE SEQUENCE</scope>
    <source>
        <strain evidence="1">SORGH_AS_0974</strain>
    </source>
</reference>
<protein>
    <submittedName>
        <fullName evidence="1">Uncharacterized protein</fullName>
    </submittedName>
</protein>
<sequence length="127" mass="14007">MLQMVWKLLKPKAGVKEAAKETVNIPVAPSVPVKDPVAHPSTSLPCTHELLQSRARDPELGIAVAAKVASWRLHVQMGTPHIIPADYRSYIFSAMESNDFELQSMLYCLVQINLIQNYPSVASVKAL</sequence>
<dbReference type="Proteomes" id="UP001255601">
    <property type="component" value="Unassembled WGS sequence"/>
</dbReference>
<dbReference type="RefSeq" id="WP_309769621.1">
    <property type="nucleotide sequence ID" value="NZ_JAVIZC010000001.1"/>
</dbReference>
<dbReference type="EMBL" id="JAVIZC010000001">
    <property type="protein sequence ID" value="MDR6100571.1"/>
    <property type="molecule type" value="Genomic_DNA"/>
</dbReference>
<gene>
    <name evidence="1" type="ORF">QE369_000749</name>
</gene>
<organism evidence="1 2">
    <name type="scientific">Agrobacterium larrymoorei</name>
    <dbReference type="NCBI Taxonomy" id="160699"/>
    <lineage>
        <taxon>Bacteria</taxon>
        <taxon>Pseudomonadati</taxon>
        <taxon>Pseudomonadota</taxon>
        <taxon>Alphaproteobacteria</taxon>
        <taxon>Hyphomicrobiales</taxon>
        <taxon>Rhizobiaceae</taxon>
        <taxon>Rhizobium/Agrobacterium group</taxon>
        <taxon>Agrobacterium</taxon>
    </lineage>
</organism>
<name>A0AAJ2EQ16_9HYPH</name>
<evidence type="ECO:0000313" key="2">
    <source>
        <dbReference type="Proteomes" id="UP001255601"/>
    </source>
</evidence>
<evidence type="ECO:0000313" key="1">
    <source>
        <dbReference type="EMBL" id="MDR6100571.1"/>
    </source>
</evidence>
<dbReference type="AlphaFoldDB" id="A0AAJ2EQ16"/>
<proteinExistence type="predicted"/>
<accession>A0AAJ2EQ16</accession>
<comment type="caution">
    <text evidence="1">The sequence shown here is derived from an EMBL/GenBank/DDBJ whole genome shotgun (WGS) entry which is preliminary data.</text>
</comment>